<accession>A0ABV0U101</accession>
<gene>
    <name evidence="1" type="ORF">ILYODFUR_032937</name>
</gene>
<dbReference type="Proteomes" id="UP001482620">
    <property type="component" value="Unassembled WGS sequence"/>
</dbReference>
<name>A0ABV0U101_9TELE</name>
<evidence type="ECO:0000313" key="2">
    <source>
        <dbReference type="Proteomes" id="UP001482620"/>
    </source>
</evidence>
<sequence>MMLAVVLQRQRGEAKRQELYTGSLTGLVCHSRSDAAAIHNDSWEDRASHTGIQAWMQGAKWRKESCRGGKGKEKKKDPDIFCSHAHKKSKSIISCSAGLNHPHFLSHYFSLFAQTPN</sequence>
<evidence type="ECO:0000313" key="1">
    <source>
        <dbReference type="EMBL" id="MEQ2238421.1"/>
    </source>
</evidence>
<protein>
    <submittedName>
        <fullName evidence="1">Uncharacterized protein</fullName>
    </submittedName>
</protein>
<keyword evidence="2" id="KW-1185">Reference proteome</keyword>
<proteinExistence type="predicted"/>
<organism evidence="1 2">
    <name type="scientific">Ilyodon furcidens</name>
    <name type="common">goldbreast splitfin</name>
    <dbReference type="NCBI Taxonomy" id="33524"/>
    <lineage>
        <taxon>Eukaryota</taxon>
        <taxon>Metazoa</taxon>
        <taxon>Chordata</taxon>
        <taxon>Craniata</taxon>
        <taxon>Vertebrata</taxon>
        <taxon>Euteleostomi</taxon>
        <taxon>Actinopterygii</taxon>
        <taxon>Neopterygii</taxon>
        <taxon>Teleostei</taxon>
        <taxon>Neoteleostei</taxon>
        <taxon>Acanthomorphata</taxon>
        <taxon>Ovalentaria</taxon>
        <taxon>Atherinomorphae</taxon>
        <taxon>Cyprinodontiformes</taxon>
        <taxon>Goodeidae</taxon>
        <taxon>Ilyodon</taxon>
    </lineage>
</organism>
<reference evidence="1 2" key="1">
    <citation type="submission" date="2021-06" db="EMBL/GenBank/DDBJ databases">
        <authorList>
            <person name="Palmer J.M."/>
        </authorList>
    </citation>
    <scope>NUCLEOTIDE SEQUENCE [LARGE SCALE GENOMIC DNA]</scope>
    <source>
        <strain evidence="2">if_2019</strain>
        <tissue evidence="1">Muscle</tissue>
    </source>
</reference>
<comment type="caution">
    <text evidence="1">The sequence shown here is derived from an EMBL/GenBank/DDBJ whole genome shotgun (WGS) entry which is preliminary data.</text>
</comment>
<dbReference type="EMBL" id="JAHRIQ010051826">
    <property type="protein sequence ID" value="MEQ2238421.1"/>
    <property type="molecule type" value="Genomic_DNA"/>
</dbReference>